<feature type="domain" description="Phage tail fibre protein N-terminal" evidence="1">
    <location>
        <begin position="1"/>
        <end position="150"/>
    </location>
</feature>
<evidence type="ECO:0000259" key="2">
    <source>
        <dbReference type="Pfam" id="PF21882"/>
    </source>
</evidence>
<accession>A0ABM6S5B9</accession>
<gene>
    <name evidence="3" type="ORF">C2E16_17945</name>
</gene>
<dbReference type="InterPro" id="IPR022225">
    <property type="entry name" value="Phage_tail_fibre_N"/>
</dbReference>
<dbReference type="Gene3D" id="2.60.40.3940">
    <property type="match status" value="1"/>
</dbReference>
<dbReference type="Proteomes" id="UP000237673">
    <property type="component" value="Chromosome"/>
</dbReference>
<evidence type="ECO:0000313" key="4">
    <source>
        <dbReference type="Proteomes" id="UP000237673"/>
    </source>
</evidence>
<organism evidence="3 4">
    <name type="scientific">Mixta calida</name>
    <dbReference type="NCBI Taxonomy" id="665913"/>
    <lineage>
        <taxon>Bacteria</taxon>
        <taxon>Pseudomonadati</taxon>
        <taxon>Pseudomonadota</taxon>
        <taxon>Gammaproteobacteria</taxon>
        <taxon>Enterobacterales</taxon>
        <taxon>Erwiniaceae</taxon>
        <taxon>Mixta</taxon>
    </lineage>
</organism>
<evidence type="ECO:0000313" key="3">
    <source>
        <dbReference type="EMBL" id="AUY26598.1"/>
    </source>
</evidence>
<dbReference type="Pfam" id="PF21882">
    <property type="entry name" value="Gp53-like_C"/>
    <property type="match status" value="1"/>
</dbReference>
<dbReference type="EMBL" id="CP026378">
    <property type="protein sequence ID" value="AUY26598.1"/>
    <property type="molecule type" value="Genomic_DNA"/>
</dbReference>
<sequence>MTTKFYALLTNQGAAKLANAAALGTKIQITEMAVGDGGGTLPTPDASQTRLVNEKRRAALNSLSVDAVNSSQIIAEQVIPENEGGFWIREIGLFDADGDMVAVANCAETYKPQLQEGSGRTQTIRMILIVNSMAAVTLKIDPSVVLATRKYVDDNVIEVRQYADSLMAKHLAAADPHSQYAPKVSPTFTGTPKAPTPAAGNNTTQLATTAFVTAALSALAGAAPATLDTLKELADALGNDPNFSTTVLNKLAGKMDIAKNGSDIADVAAFLKNLGLGEAAKLPAATVSIGENGWISLPTGNGIKLIIQWGYASCAGAGADKGVVNNFTVPFPNAALRMVISHSGYSPAVAGILSFLIMSKSQFRAFSSGNTEGVTGFYIVIGY</sequence>
<dbReference type="RefSeq" id="WP_104951590.1">
    <property type="nucleotide sequence ID" value="NZ_CP026378.1"/>
</dbReference>
<reference evidence="3 4" key="1">
    <citation type="submission" date="2018-01" db="EMBL/GenBank/DDBJ databases">
        <title>Complete and assembled Genome of Pantoea calida DSM22759T.</title>
        <authorList>
            <person name="Stevens M.J.A."/>
            <person name="Zurfluh K."/>
            <person name="Stephan R."/>
        </authorList>
    </citation>
    <scope>NUCLEOTIDE SEQUENCE [LARGE SCALE GENOMIC DNA]</scope>
    <source>
        <strain evidence="3 4">DSM 22759</strain>
    </source>
</reference>
<dbReference type="InterPro" id="IPR051934">
    <property type="entry name" value="Phage_Tail_Fiber_Structural"/>
</dbReference>
<protein>
    <submittedName>
        <fullName evidence="3">Phage tail protein</fullName>
    </submittedName>
</protein>
<dbReference type="PANTHER" id="PTHR35191">
    <property type="entry name" value="PROPHAGE SIDE TAIL FIBER PROTEIN HOMOLOG STFQ-RELATED"/>
    <property type="match status" value="1"/>
</dbReference>
<dbReference type="Pfam" id="PF12571">
    <property type="entry name" value="Phage_tail_fib"/>
    <property type="match status" value="1"/>
</dbReference>
<name>A0ABM6S5B9_9GAMM</name>
<evidence type="ECO:0000259" key="1">
    <source>
        <dbReference type="Pfam" id="PF12571"/>
    </source>
</evidence>
<dbReference type="InterPro" id="IPR054075">
    <property type="entry name" value="Gp53-like_C"/>
</dbReference>
<keyword evidence="4" id="KW-1185">Reference proteome</keyword>
<dbReference type="PANTHER" id="PTHR35191:SF1">
    <property type="entry name" value="PROPHAGE SIDE TAIL FIBER PROTEIN HOMOLOG STFQ-RELATED"/>
    <property type="match status" value="1"/>
</dbReference>
<proteinExistence type="predicted"/>
<feature type="domain" description="Putative tail fiber protein gp53-like C-terminal" evidence="2">
    <location>
        <begin position="305"/>
        <end position="383"/>
    </location>
</feature>